<dbReference type="PANTHER" id="PTHR21248">
    <property type="entry name" value="CARDIOLIPIN SYNTHASE"/>
    <property type="match status" value="1"/>
</dbReference>
<keyword evidence="13" id="KW-0594">Phospholipid biosynthesis</keyword>
<keyword evidence="11" id="KW-0443">Lipid metabolism</keyword>
<keyword evidence="10 16" id="KW-1133">Transmembrane helix</keyword>
<reference evidence="18 19" key="1">
    <citation type="submission" date="2016-10" db="EMBL/GenBank/DDBJ databases">
        <authorList>
            <person name="de Groot N.N."/>
        </authorList>
    </citation>
    <scope>NUCLEOTIDE SEQUENCE [LARGE SCALE GENOMIC DNA]</scope>
    <source>
        <strain evidence="18 19">CGMCC 1.10959</strain>
    </source>
</reference>
<evidence type="ECO:0000313" key="19">
    <source>
        <dbReference type="Proteomes" id="UP000182466"/>
    </source>
</evidence>
<organism evidence="18 19">
    <name type="scientific">Sedimentitalea nanhaiensis</name>
    <dbReference type="NCBI Taxonomy" id="999627"/>
    <lineage>
        <taxon>Bacteria</taxon>
        <taxon>Pseudomonadati</taxon>
        <taxon>Pseudomonadota</taxon>
        <taxon>Alphaproteobacteria</taxon>
        <taxon>Rhodobacterales</taxon>
        <taxon>Paracoccaceae</taxon>
        <taxon>Sedimentitalea</taxon>
    </lineage>
</organism>
<keyword evidence="4" id="KW-1003">Cell membrane</keyword>
<evidence type="ECO:0000256" key="12">
    <source>
        <dbReference type="ARBA" id="ARBA00023136"/>
    </source>
</evidence>
<dbReference type="InterPro" id="IPR025202">
    <property type="entry name" value="PLD-like_dom"/>
</dbReference>
<evidence type="ECO:0000256" key="5">
    <source>
        <dbReference type="ARBA" id="ARBA00022516"/>
    </source>
</evidence>
<feature type="transmembrane region" description="Helical" evidence="16">
    <location>
        <begin position="31"/>
        <end position="50"/>
    </location>
</feature>
<feature type="domain" description="PLD phosphodiesterase" evidence="17">
    <location>
        <begin position="213"/>
        <end position="240"/>
    </location>
</feature>
<dbReference type="GO" id="GO:0032049">
    <property type="term" value="P:cardiolipin biosynthetic process"/>
    <property type="evidence" value="ECO:0007669"/>
    <property type="project" value="UniProtKB-UniRule"/>
</dbReference>
<accession>A0A1I7B481</accession>
<dbReference type="EC" id="2.7.8.-" evidence="15"/>
<keyword evidence="12 16" id="KW-0472">Membrane</keyword>
<keyword evidence="19" id="KW-1185">Reference proteome</keyword>
<dbReference type="SMART" id="SM00155">
    <property type="entry name" value="PLDc"/>
    <property type="match status" value="2"/>
</dbReference>
<dbReference type="CDD" id="cd09152">
    <property type="entry name" value="PLDc_EcCLS_like_1"/>
    <property type="match status" value="1"/>
</dbReference>
<dbReference type="InterPro" id="IPR001736">
    <property type="entry name" value="PLipase_D/transphosphatidylase"/>
</dbReference>
<evidence type="ECO:0000256" key="15">
    <source>
        <dbReference type="NCBIfam" id="TIGR04265"/>
    </source>
</evidence>
<dbReference type="EMBL" id="FPAW01000008">
    <property type="protein sequence ID" value="SFT81942.1"/>
    <property type="molecule type" value="Genomic_DNA"/>
</dbReference>
<gene>
    <name evidence="18" type="ORF">SAMN05216236_108128</name>
</gene>
<dbReference type="Proteomes" id="UP000182466">
    <property type="component" value="Unassembled WGS sequence"/>
</dbReference>
<dbReference type="CDD" id="cd09158">
    <property type="entry name" value="PLDc_EcCLS_like_2"/>
    <property type="match status" value="1"/>
</dbReference>
<dbReference type="GO" id="GO:0005886">
    <property type="term" value="C:plasma membrane"/>
    <property type="evidence" value="ECO:0007669"/>
    <property type="project" value="UniProtKB-SubCell"/>
</dbReference>
<dbReference type="InterPro" id="IPR027379">
    <property type="entry name" value="CLS_N"/>
</dbReference>
<keyword evidence="9" id="KW-0677">Repeat</keyword>
<evidence type="ECO:0000256" key="13">
    <source>
        <dbReference type="ARBA" id="ARBA00023209"/>
    </source>
</evidence>
<dbReference type="Pfam" id="PF13091">
    <property type="entry name" value="PLDc_2"/>
    <property type="match status" value="2"/>
</dbReference>
<evidence type="ECO:0000256" key="11">
    <source>
        <dbReference type="ARBA" id="ARBA00023098"/>
    </source>
</evidence>
<protein>
    <recommendedName>
        <fullName evidence="15">Cardiolipin synthase</fullName>
        <ecNumber evidence="15">2.7.8.-</ecNumber>
    </recommendedName>
</protein>
<evidence type="ECO:0000256" key="1">
    <source>
        <dbReference type="ARBA" id="ARBA00003145"/>
    </source>
</evidence>
<keyword evidence="5" id="KW-0444">Lipid biosynthesis</keyword>
<dbReference type="PANTHER" id="PTHR21248:SF22">
    <property type="entry name" value="PHOSPHOLIPASE D"/>
    <property type="match status" value="1"/>
</dbReference>
<evidence type="ECO:0000256" key="4">
    <source>
        <dbReference type="ARBA" id="ARBA00022475"/>
    </source>
</evidence>
<evidence type="ECO:0000256" key="14">
    <source>
        <dbReference type="ARBA" id="ARBA00023264"/>
    </source>
</evidence>
<dbReference type="GO" id="GO:0005576">
    <property type="term" value="C:extracellular region"/>
    <property type="evidence" value="ECO:0007669"/>
    <property type="project" value="UniProtKB-SubCell"/>
</dbReference>
<evidence type="ECO:0000256" key="9">
    <source>
        <dbReference type="ARBA" id="ARBA00022737"/>
    </source>
</evidence>
<dbReference type="RefSeq" id="WP_036050097.1">
    <property type="nucleotide sequence ID" value="NZ_FPAW01000008.1"/>
</dbReference>
<proteinExistence type="predicted"/>
<comment type="subcellular location">
    <subcellularLocation>
        <location evidence="3">Cell membrane</location>
        <topology evidence="3">Multi-pass membrane protein</topology>
    </subcellularLocation>
    <subcellularLocation>
        <location evidence="2">Secreted</location>
    </subcellularLocation>
</comment>
<evidence type="ECO:0000256" key="3">
    <source>
        <dbReference type="ARBA" id="ARBA00004651"/>
    </source>
</evidence>
<dbReference type="STRING" id="999627.SAMN05216236_108128"/>
<dbReference type="Gene3D" id="3.30.870.10">
    <property type="entry name" value="Endonuclease Chain A"/>
    <property type="match status" value="2"/>
</dbReference>
<dbReference type="NCBIfam" id="TIGR04265">
    <property type="entry name" value="bac_cardiolipin"/>
    <property type="match status" value="1"/>
</dbReference>
<evidence type="ECO:0000256" key="10">
    <source>
        <dbReference type="ARBA" id="ARBA00022989"/>
    </source>
</evidence>
<evidence type="ECO:0000313" key="18">
    <source>
        <dbReference type="EMBL" id="SFT81942.1"/>
    </source>
</evidence>
<keyword evidence="7" id="KW-0808">Transferase</keyword>
<evidence type="ECO:0000256" key="2">
    <source>
        <dbReference type="ARBA" id="ARBA00004613"/>
    </source>
</evidence>
<evidence type="ECO:0000259" key="17">
    <source>
        <dbReference type="PROSITE" id="PS50035"/>
    </source>
</evidence>
<keyword evidence="6" id="KW-0964">Secreted</keyword>
<evidence type="ECO:0000256" key="6">
    <source>
        <dbReference type="ARBA" id="ARBA00022525"/>
    </source>
</evidence>
<comment type="function">
    <text evidence="1">Could be a virulence factor.</text>
</comment>
<keyword evidence="14" id="KW-1208">Phospholipid metabolism</keyword>
<dbReference type="InterPro" id="IPR022924">
    <property type="entry name" value="Cardiolipin_synthase"/>
</dbReference>
<evidence type="ECO:0000256" key="8">
    <source>
        <dbReference type="ARBA" id="ARBA00022692"/>
    </source>
</evidence>
<name>A0A1I7B481_9RHOB</name>
<evidence type="ECO:0000256" key="7">
    <source>
        <dbReference type="ARBA" id="ARBA00022679"/>
    </source>
</evidence>
<dbReference type="AlphaFoldDB" id="A0A1I7B481"/>
<dbReference type="Pfam" id="PF13396">
    <property type="entry name" value="PLDc_N"/>
    <property type="match status" value="1"/>
</dbReference>
<feature type="domain" description="PLD phosphodiesterase" evidence="17">
    <location>
        <begin position="388"/>
        <end position="415"/>
    </location>
</feature>
<dbReference type="eggNOG" id="COG1502">
    <property type="taxonomic scope" value="Bacteria"/>
</dbReference>
<dbReference type="GO" id="GO:0008808">
    <property type="term" value="F:cardiolipin synthase activity"/>
    <property type="evidence" value="ECO:0007669"/>
    <property type="project" value="UniProtKB-UniRule"/>
</dbReference>
<dbReference type="PROSITE" id="PS50035">
    <property type="entry name" value="PLD"/>
    <property type="match status" value="2"/>
</dbReference>
<evidence type="ECO:0000256" key="16">
    <source>
        <dbReference type="SAM" id="Phobius"/>
    </source>
</evidence>
<keyword evidence="8 16" id="KW-0812">Transmembrane</keyword>
<dbReference type="SUPFAM" id="SSF56024">
    <property type="entry name" value="Phospholipase D/nuclease"/>
    <property type="match status" value="2"/>
</dbReference>
<sequence>MLVLSLHILLLAGFSLRLLLRDDLAAATRLSWFMVILVLPFFGSLIYFLFGEANLGYSTRDRIAEVAHSVHGHAAELFGTGASALHALPERFRPAFLYSQSINGFPPVAGNAAELMPDAATARQRLIADIDAAQNHVHVLYYIWLDDETGTNTARALIRAAQRGVTCRAMADGLGSRHFVRSPLWQQMRDAGVQVAVALPIGNPLATVLKSRLDLRNHRKITIIDGEITYCGSQNCADPEFRVKAKYAPWVDIMLRAKGPVVAQNQLLFAGDWIAHCGGTLADFPLTATPQDPGFVAQIMGDGPTERRLATPHLFAALMNAAQRRVIISTPYFVPNSIVLESLCAAAFRGVSVTMIFPRVNDSWIVAGASQSSYHRLLEAGVTIWEYDGGLLHAKTLTIDDEISFIGSSNLDLRSFDLNYESNILLHDYAITRAIAQRQADYIDASQPVTLADVKCWPAHKRMWNNAIATMGPVL</sequence>